<keyword evidence="4 6" id="KW-1133">Transmembrane helix</keyword>
<keyword evidence="2" id="KW-1003">Cell membrane</keyword>
<feature type="transmembrane region" description="Helical" evidence="6">
    <location>
        <begin position="62"/>
        <end position="86"/>
    </location>
</feature>
<evidence type="ECO:0000256" key="2">
    <source>
        <dbReference type="ARBA" id="ARBA00022475"/>
    </source>
</evidence>
<gene>
    <name evidence="7" type="ORF">VVD49_04710</name>
</gene>
<reference evidence="7 8" key="1">
    <citation type="submission" date="2024-01" db="EMBL/GenBank/DDBJ databases">
        <title>Uliginosibacterium soil sp. nov.</title>
        <authorList>
            <person name="Lv Y."/>
        </authorList>
    </citation>
    <scope>NUCLEOTIDE SEQUENCE [LARGE SCALE GENOMIC DNA]</scope>
    <source>
        <strain evidence="7 8">H3</strain>
    </source>
</reference>
<dbReference type="Pfam" id="PF03899">
    <property type="entry name" value="ATP-synt_I"/>
    <property type="match status" value="1"/>
</dbReference>
<dbReference type="RefSeq" id="WP_327597975.1">
    <property type="nucleotide sequence ID" value="NZ_JAYXHS010000001.1"/>
</dbReference>
<keyword evidence="3 6" id="KW-0812">Transmembrane</keyword>
<evidence type="ECO:0000256" key="3">
    <source>
        <dbReference type="ARBA" id="ARBA00022692"/>
    </source>
</evidence>
<accession>A0ABU6K0H6</accession>
<evidence type="ECO:0000256" key="5">
    <source>
        <dbReference type="ARBA" id="ARBA00023136"/>
    </source>
</evidence>
<feature type="transmembrane region" description="Helical" evidence="6">
    <location>
        <begin position="92"/>
        <end position="112"/>
    </location>
</feature>
<comment type="caution">
    <text evidence="7">The sequence shown here is derived from an EMBL/GenBank/DDBJ whole genome shotgun (WGS) entry which is preliminary data.</text>
</comment>
<evidence type="ECO:0000313" key="7">
    <source>
        <dbReference type="EMBL" id="MEC5385011.1"/>
    </source>
</evidence>
<evidence type="ECO:0000256" key="1">
    <source>
        <dbReference type="ARBA" id="ARBA00004651"/>
    </source>
</evidence>
<proteinExistence type="predicted"/>
<keyword evidence="8" id="KW-1185">Reference proteome</keyword>
<dbReference type="InterPro" id="IPR005598">
    <property type="entry name" value="ATP_synth_I"/>
</dbReference>
<dbReference type="EMBL" id="JAYXHS010000001">
    <property type="protein sequence ID" value="MEC5385011.1"/>
    <property type="molecule type" value="Genomic_DNA"/>
</dbReference>
<protein>
    <submittedName>
        <fullName evidence="7">ATP synthase subunit I</fullName>
    </submittedName>
</protein>
<sequence length="126" mass="13291">MLKVVLLQFGAALIGALIGWAFFGPVGAASAILGGIAIVVPSLWFAWRLTRVERRPGANSHVSAFLIGEAIKIVSAIGILVLVRLLFPGAHWGAVVLGLICTLQANFVALLVNPKCLQNKARPNKA</sequence>
<dbReference type="Proteomes" id="UP001331561">
    <property type="component" value="Unassembled WGS sequence"/>
</dbReference>
<keyword evidence="5 6" id="KW-0472">Membrane</keyword>
<comment type="subcellular location">
    <subcellularLocation>
        <location evidence="1">Cell membrane</location>
        <topology evidence="1">Multi-pass membrane protein</topology>
    </subcellularLocation>
</comment>
<organism evidence="7 8">
    <name type="scientific">Uliginosibacterium silvisoli</name>
    <dbReference type="NCBI Taxonomy" id="3114758"/>
    <lineage>
        <taxon>Bacteria</taxon>
        <taxon>Pseudomonadati</taxon>
        <taxon>Pseudomonadota</taxon>
        <taxon>Betaproteobacteria</taxon>
        <taxon>Rhodocyclales</taxon>
        <taxon>Zoogloeaceae</taxon>
        <taxon>Uliginosibacterium</taxon>
    </lineage>
</organism>
<name>A0ABU6K0H6_9RHOO</name>
<evidence type="ECO:0000256" key="4">
    <source>
        <dbReference type="ARBA" id="ARBA00022989"/>
    </source>
</evidence>
<evidence type="ECO:0000256" key="6">
    <source>
        <dbReference type="SAM" id="Phobius"/>
    </source>
</evidence>
<feature type="transmembrane region" description="Helical" evidence="6">
    <location>
        <begin position="31"/>
        <end position="50"/>
    </location>
</feature>
<evidence type="ECO:0000313" key="8">
    <source>
        <dbReference type="Proteomes" id="UP001331561"/>
    </source>
</evidence>